<evidence type="ECO:0000256" key="1">
    <source>
        <dbReference type="ARBA" id="ARBA00004123"/>
    </source>
</evidence>
<keyword evidence="6" id="KW-0539">Nucleus</keyword>
<dbReference type="InterPro" id="IPR051059">
    <property type="entry name" value="VerF-like"/>
</dbReference>
<dbReference type="PANTHER" id="PTHR40626">
    <property type="entry name" value="MIP31509P"/>
    <property type="match status" value="1"/>
</dbReference>
<keyword evidence="5" id="KW-0862">Zinc</keyword>
<gene>
    <name evidence="10" type="ORF">COCVIDRAFT_85743</name>
</gene>
<name>W7EP22_BIPV3</name>
<dbReference type="GeneID" id="26258350"/>
<dbReference type="Proteomes" id="UP000054337">
    <property type="component" value="Unassembled WGS sequence"/>
</dbReference>
<dbReference type="GO" id="GO:0000978">
    <property type="term" value="F:RNA polymerase II cis-regulatory region sequence-specific DNA binding"/>
    <property type="evidence" value="ECO:0007669"/>
    <property type="project" value="InterPro"/>
</dbReference>
<dbReference type="RefSeq" id="XP_014561730.1">
    <property type="nucleotide sequence ID" value="XM_014706244.1"/>
</dbReference>
<sequence length="77" mass="9204">MREKRGYVCDTCGKAYKRSEHCIRHQRSHTNEKPFKCKFCHRRYARKDLVVRHEKTLHNPVTRPQPSVNDRSHSIAS</sequence>
<dbReference type="FunFam" id="3.30.160.60:FF:002343">
    <property type="entry name" value="Zinc finger protein 33A"/>
    <property type="match status" value="1"/>
</dbReference>
<dbReference type="GO" id="GO:0008270">
    <property type="term" value="F:zinc ion binding"/>
    <property type="evidence" value="ECO:0007669"/>
    <property type="project" value="UniProtKB-KW"/>
</dbReference>
<evidence type="ECO:0000256" key="5">
    <source>
        <dbReference type="ARBA" id="ARBA00022833"/>
    </source>
</evidence>
<reference evidence="10 11" key="1">
    <citation type="journal article" date="2013" name="PLoS Genet.">
        <title>Comparative genome structure, secondary metabolite, and effector coding capacity across Cochliobolus pathogens.</title>
        <authorList>
            <person name="Condon B.J."/>
            <person name="Leng Y."/>
            <person name="Wu D."/>
            <person name="Bushley K.E."/>
            <person name="Ohm R.A."/>
            <person name="Otillar R."/>
            <person name="Martin J."/>
            <person name="Schackwitz W."/>
            <person name="Grimwood J."/>
            <person name="MohdZainudin N."/>
            <person name="Xue C."/>
            <person name="Wang R."/>
            <person name="Manning V.A."/>
            <person name="Dhillon B."/>
            <person name="Tu Z.J."/>
            <person name="Steffenson B.J."/>
            <person name="Salamov A."/>
            <person name="Sun H."/>
            <person name="Lowry S."/>
            <person name="LaButti K."/>
            <person name="Han J."/>
            <person name="Copeland A."/>
            <person name="Lindquist E."/>
            <person name="Barry K."/>
            <person name="Schmutz J."/>
            <person name="Baker S.E."/>
            <person name="Ciuffetti L.M."/>
            <person name="Grigoriev I.V."/>
            <person name="Zhong S."/>
            <person name="Turgeon B.G."/>
        </authorList>
    </citation>
    <scope>NUCLEOTIDE SEQUENCE [LARGE SCALE GENOMIC DNA]</scope>
    <source>
        <strain evidence="10 11">FI3</strain>
    </source>
</reference>
<evidence type="ECO:0000256" key="7">
    <source>
        <dbReference type="PROSITE-ProRule" id="PRU00042"/>
    </source>
</evidence>
<dbReference type="GO" id="GO:0000785">
    <property type="term" value="C:chromatin"/>
    <property type="evidence" value="ECO:0007669"/>
    <property type="project" value="TreeGrafter"/>
</dbReference>
<dbReference type="HOGENOM" id="CLU_002678_42_24_1"/>
<organism evidence="10 11">
    <name type="scientific">Bipolaris victoriae (strain FI3)</name>
    <name type="common">Victoria blight of oats agent</name>
    <name type="synonym">Cochliobolus victoriae</name>
    <dbReference type="NCBI Taxonomy" id="930091"/>
    <lineage>
        <taxon>Eukaryota</taxon>
        <taxon>Fungi</taxon>
        <taxon>Dikarya</taxon>
        <taxon>Ascomycota</taxon>
        <taxon>Pezizomycotina</taxon>
        <taxon>Dothideomycetes</taxon>
        <taxon>Pleosporomycetidae</taxon>
        <taxon>Pleosporales</taxon>
        <taxon>Pleosporineae</taxon>
        <taxon>Pleosporaceae</taxon>
        <taxon>Bipolaris</taxon>
    </lineage>
</organism>
<feature type="domain" description="C2H2-type" evidence="9">
    <location>
        <begin position="7"/>
        <end position="34"/>
    </location>
</feature>
<evidence type="ECO:0000256" key="8">
    <source>
        <dbReference type="SAM" id="MobiDB-lite"/>
    </source>
</evidence>
<dbReference type="PANTHER" id="PTHR40626:SF13">
    <property type="entry name" value="RESPIRATION FACTOR 2-RELATED"/>
    <property type="match status" value="1"/>
</dbReference>
<evidence type="ECO:0000256" key="2">
    <source>
        <dbReference type="ARBA" id="ARBA00022723"/>
    </source>
</evidence>
<keyword evidence="4 7" id="KW-0863">Zinc-finger</keyword>
<dbReference type="OrthoDB" id="10018191at2759"/>
<keyword evidence="2" id="KW-0479">Metal-binding</keyword>
<dbReference type="PROSITE" id="PS50157">
    <property type="entry name" value="ZINC_FINGER_C2H2_2"/>
    <property type="match status" value="2"/>
</dbReference>
<dbReference type="InterPro" id="IPR013087">
    <property type="entry name" value="Znf_C2H2_type"/>
</dbReference>
<accession>W7EP22</accession>
<dbReference type="SMART" id="SM00355">
    <property type="entry name" value="ZnF_C2H2"/>
    <property type="match status" value="2"/>
</dbReference>
<evidence type="ECO:0000256" key="3">
    <source>
        <dbReference type="ARBA" id="ARBA00022737"/>
    </source>
</evidence>
<dbReference type="SUPFAM" id="SSF57667">
    <property type="entry name" value="beta-beta-alpha zinc fingers"/>
    <property type="match status" value="1"/>
</dbReference>
<keyword evidence="11" id="KW-1185">Reference proteome</keyword>
<feature type="non-terminal residue" evidence="10">
    <location>
        <position position="77"/>
    </location>
</feature>
<evidence type="ECO:0000259" key="9">
    <source>
        <dbReference type="PROSITE" id="PS50157"/>
    </source>
</evidence>
<dbReference type="EMBL" id="KI968695">
    <property type="protein sequence ID" value="EUN32108.1"/>
    <property type="molecule type" value="Genomic_DNA"/>
</dbReference>
<evidence type="ECO:0000313" key="10">
    <source>
        <dbReference type="EMBL" id="EUN32108.1"/>
    </source>
</evidence>
<feature type="region of interest" description="Disordered" evidence="8">
    <location>
        <begin position="55"/>
        <end position="77"/>
    </location>
</feature>
<dbReference type="Gene3D" id="3.30.160.60">
    <property type="entry name" value="Classic Zinc Finger"/>
    <property type="match status" value="2"/>
</dbReference>
<evidence type="ECO:0000256" key="4">
    <source>
        <dbReference type="ARBA" id="ARBA00022771"/>
    </source>
</evidence>
<dbReference type="GO" id="GO:0000981">
    <property type="term" value="F:DNA-binding transcription factor activity, RNA polymerase II-specific"/>
    <property type="evidence" value="ECO:0007669"/>
    <property type="project" value="InterPro"/>
</dbReference>
<dbReference type="GO" id="GO:0005634">
    <property type="term" value="C:nucleus"/>
    <property type="evidence" value="ECO:0007669"/>
    <property type="project" value="UniProtKB-SubCell"/>
</dbReference>
<dbReference type="PROSITE" id="PS00028">
    <property type="entry name" value="ZINC_FINGER_C2H2_1"/>
    <property type="match status" value="2"/>
</dbReference>
<proteinExistence type="predicted"/>
<dbReference type="AlphaFoldDB" id="W7EP22"/>
<feature type="domain" description="C2H2-type" evidence="9">
    <location>
        <begin position="35"/>
        <end position="58"/>
    </location>
</feature>
<keyword evidence="3" id="KW-0677">Repeat</keyword>
<dbReference type="Pfam" id="PF00096">
    <property type="entry name" value="zf-C2H2"/>
    <property type="match status" value="2"/>
</dbReference>
<comment type="subcellular location">
    <subcellularLocation>
        <location evidence="1">Nucleus</location>
    </subcellularLocation>
</comment>
<protein>
    <recommendedName>
        <fullName evidence="9">C2H2-type domain-containing protein</fullName>
    </recommendedName>
</protein>
<dbReference type="InterPro" id="IPR036236">
    <property type="entry name" value="Znf_C2H2_sf"/>
</dbReference>
<evidence type="ECO:0000313" key="11">
    <source>
        <dbReference type="Proteomes" id="UP000054337"/>
    </source>
</evidence>
<evidence type="ECO:0000256" key="6">
    <source>
        <dbReference type="ARBA" id="ARBA00023242"/>
    </source>
</evidence>